<feature type="non-terminal residue" evidence="1">
    <location>
        <position position="136"/>
    </location>
</feature>
<protein>
    <submittedName>
        <fullName evidence="1">Uncharacterized protein</fullName>
    </submittedName>
</protein>
<evidence type="ECO:0000313" key="2">
    <source>
        <dbReference type="Proteomes" id="UP001178507"/>
    </source>
</evidence>
<feature type="non-terminal residue" evidence="1">
    <location>
        <position position="1"/>
    </location>
</feature>
<organism evidence="1 2">
    <name type="scientific">Effrenium voratum</name>
    <dbReference type="NCBI Taxonomy" id="2562239"/>
    <lineage>
        <taxon>Eukaryota</taxon>
        <taxon>Sar</taxon>
        <taxon>Alveolata</taxon>
        <taxon>Dinophyceae</taxon>
        <taxon>Suessiales</taxon>
        <taxon>Symbiodiniaceae</taxon>
        <taxon>Effrenium</taxon>
    </lineage>
</organism>
<gene>
    <name evidence="1" type="ORF">EVOR1521_LOCUS21705</name>
</gene>
<keyword evidence="2" id="KW-1185">Reference proteome</keyword>
<name>A0AA36J3B0_9DINO</name>
<accession>A0AA36J3B0</accession>
<sequence>RPQIPRRKVGTYANISRRVAGGTKYRASIALCNLRLQARPRSCLGAAQDDLELLAKLRRDVSNASGPFEDRVRCALSPEASSDRLAVARCGITLQVATSALCRRVLLSPAYDLRALDAALGAWGRLRAAQCSGLPK</sequence>
<dbReference type="EMBL" id="CAUJNA010003278">
    <property type="protein sequence ID" value="CAJ1397755.1"/>
    <property type="molecule type" value="Genomic_DNA"/>
</dbReference>
<proteinExistence type="predicted"/>
<evidence type="ECO:0000313" key="1">
    <source>
        <dbReference type="EMBL" id="CAJ1397755.1"/>
    </source>
</evidence>
<dbReference type="Proteomes" id="UP001178507">
    <property type="component" value="Unassembled WGS sequence"/>
</dbReference>
<comment type="caution">
    <text evidence="1">The sequence shown here is derived from an EMBL/GenBank/DDBJ whole genome shotgun (WGS) entry which is preliminary data.</text>
</comment>
<reference evidence="1" key="1">
    <citation type="submission" date="2023-08" db="EMBL/GenBank/DDBJ databases">
        <authorList>
            <person name="Chen Y."/>
            <person name="Shah S."/>
            <person name="Dougan E. K."/>
            <person name="Thang M."/>
            <person name="Chan C."/>
        </authorList>
    </citation>
    <scope>NUCLEOTIDE SEQUENCE</scope>
</reference>
<dbReference type="AlphaFoldDB" id="A0AA36J3B0"/>